<reference evidence="1 2" key="1">
    <citation type="submission" date="2015-01" db="EMBL/GenBank/DDBJ databases">
        <title>Evolution of Trichinella species and genotypes.</title>
        <authorList>
            <person name="Korhonen P.K."/>
            <person name="Edoardo P."/>
            <person name="Giuseppe L.R."/>
            <person name="Gasser R.B."/>
        </authorList>
    </citation>
    <scope>NUCLEOTIDE SEQUENCE [LARGE SCALE GENOMIC DNA]</scope>
    <source>
        <strain evidence="1">ISS37</strain>
    </source>
</reference>
<proteinExistence type="predicted"/>
<evidence type="ECO:0000313" key="2">
    <source>
        <dbReference type="Proteomes" id="UP000054630"/>
    </source>
</evidence>
<evidence type="ECO:0000313" key="1">
    <source>
        <dbReference type="EMBL" id="KRX18160.1"/>
    </source>
</evidence>
<accession>A0A0V0RUK3</accession>
<name>A0A0V0RUK3_9BILA</name>
<comment type="caution">
    <text evidence="1">The sequence shown here is derived from an EMBL/GenBank/DDBJ whole genome shotgun (WGS) entry which is preliminary data.</text>
</comment>
<sequence>MDAVCQSVPESLKFSAVPLTSGSSRDGSRTFFSTSAISYFGNLSHPPFLRFQGSPTDVNLSEVLSVVCSLMSSIDCMTSLLRACVTRTCLAPSSAMNLRRYRQMRPSSCIQLRR</sequence>
<gene>
    <name evidence="1" type="ORF">T07_3396</name>
</gene>
<protein>
    <submittedName>
        <fullName evidence="1">Uncharacterized protein</fullName>
    </submittedName>
</protein>
<dbReference type="AlphaFoldDB" id="A0A0V0RUK3"/>
<dbReference type="EMBL" id="JYDL01000077">
    <property type="protein sequence ID" value="KRX18160.1"/>
    <property type="molecule type" value="Genomic_DNA"/>
</dbReference>
<dbReference type="Proteomes" id="UP000054630">
    <property type="component" value="Unassembled WGS sequence"/>
</dbReference>
<organism evidence="1 2">
    <name type="scientific">Trichinella nelsoni</name>
    <dbReference type="NCBI Taxonomy" id="6336"/>
    <lineage>
        <taxon>Eukaryota</taxon>
        <taxon>Metazoa</taxon>
        <taxon>Ecdysozoa</taxon>
        <taxon>Nematoda</taxon>
        <taxon>Enoplea</taxon>
        <taxon>Dorylaimia</taxon>
        <taxon>Trichinellida</taxon>
        <taxon>Trichinellidae</taxon>
        <taxon>Trichinella</taxon>
    </lineage>
</organism>
<keyword evidence="2" id="KW-1185">Reference proteome</keyword>